<dbReference type="Proteomes" id="UP001229244">
    <property type="component" value="Unassembled WGS sequence"/>
</dbReference>
<feature type="compositionally biased region" description="Basic and acidic residues" evidence="2">
    <location>
        <begin position="104"/>
        <end position="118"/>
    </location>
</feature>
<evidence type="ECO:0000256" key="2">
    <source>
        <dbReference type="SAM" id="MobiDB-lite"/>
    </source>
</evidence>
<evidence type="ECO:0000259" key="3">
    <source>
        <dbReference type="Pfam" id="PF13581"/>
    </source>
</evidence>
<reference evidence="4" key="1">
    <citation type="submission" date="2023-07" db="EMBL/GenBank/DDBJ databases">
        <title>Genomic Encyclopedia of Type Strains, Phase IV (KMG-IV): sequencing the most valuable type-strain genomes for metagenomic binning, comparative biology and taxonomic classification.</title>
        <authorList>
            <person name="Goeker M."/>
        </authorList>
    </citation>
    <scope>NUCLEOTIDE SEQUENCE</scope>
    <source>
        <strain evidence="4">DSM 21202</strain>
    </source>
</reference>
<dbReference type="Pfam" id="PF13581">
    <property type="entry name" value="HATPase_c_2"/>
    <property type="match status" value="1"/>
</dbReference>
<dbReference type="SUPFAM" id="SSF55874">
    <property type="entry name" value="ATPase domain of HSP90 chaperone/DNA topoisomerase II/histidine kinase"/>
    <property type="match status" value="1"/>
</dbReference>
<evidence type="ECO:0000313" key="5">
    <source>
        <dbReference type="Proteomes" id="UP001229244"/>
    </source>
</evidence>
<dbReference type="PANTHER" id="PTHR35526">
    <property type="entry name" value="ANTI-SIGMA-F FACTOR RSBW-RELATED"/>
    <property type="match status" value="1"/>
</dbReference>
<keyword evidence="1" id="KW-0723">Serine/threonine-protein kinase</keyword>
<gene>
    <name evidence="4" type="ORF">J2S73_004024</name>
</gene>
<comment type="caution">
    <text evidence="4">The sequence shown here is derived from an EMBL/GenBank/DDBJ whole genome shotgun (WGS) entry which is preliminary data.</text>
</comment>
<dbReference type="InterPro" id="IPR003594">
    <property type="entry name" value="HATPase_dom"/>
</dbReference>
<dbReference type="InterPro" id="IPR036890">
    <property type="entry name" value="HATPase_C_sf"/>
</dbReference>
<evidence type="ECO:0000256" key="1">
    <source>
        <dbReference type="ARBA" id="ARBA00022527"/>
    </source>
</evidence>
<dbReference type="InterPro" id="IPR050267">
    <property type="entry name" value="Anti-sigma-factor_SerPK"/>
</dbReference>
<accession>A0AAE3VST7</accession>
<dbReference type="PANTHER" id="PTHR35526:SF6">
    <property type="entry name" value="SLR1861 PROTEIN"/>
    <property type="match status" value="1"/>
</dbReference>
<keyword evidence="1" id="KW-0418">Kinase</keyword>
<protein>
    <submittedName>
        <fullName evidence="4">Anti-sigma regulatory factor (Ser/Thr protein kinase)</fullName>
    </submittedName>
</protein>
<keyword evidence="1" id="KW-0808">Transferase</keyword>
<organism evidence="4 5">
    <name type="scientific">Amorphus orientalis</name>
    <dbReference type="NCBI Taxonomy" id="649198"/>
    <lineage>
        <taxon>Bacteria</taxon>
        <taxon>Pseudomonadati</taxon>
        <taxon>Pseudomonadota</taxon>
        <taxon>Alphaproteobacteria</taxon>
        <taxon>Hyphomicrobiales</taxon>
        <taxon>Amorphaceae</taxon>
        <taxon>Amorphus</taxon>
    </lineage>
</organism>
<dbReference type="AlphaFoldDB" id="A0AAE3VST7"/>
<feature type="domain" description="Histidine kinase/HSP90-like ATPase" evidence="3">
    <location>
        <begin position="25"/>
        <end position="148"/>
    </location>
</feature>
<keyword evidence="5" id="KW-1185">Reference proteome</keyword>
<sequence length="162" mass="17654">MAGLDVIDFVEPGRMPHAIDVSLDASIDAVMALQADVDAFSETHDLSPRTTYVLQLILEELLTNVVNHGYEGQPDGTVIVRLSRENELTVGEIIDSGRAFDPTGRADPDTSAPLDDRPIGGLGVHLSRTLANELTYERVDDRNVVRFTVSDDAPPPKMENSQ</sequence>
<proteinExistence type="predicted"/>
<name>A0AAE3VST7_9HYPH</name>
<evidence type="ECO:0000313" key="4">
    <source>
        <dbReference type="EMBL" id="MDQ0317540.1"/>
    </source>
</evidence>
<dbReference type="Gene3D" id="3.30.565.10">
    <property type="entry name" value="Histidine kinase-like ATPase, C-terminal domain"/>
    <property type="match status" value="1"/>
</dbReference>
<feature type="region of interest" description="Disordered" evidence="2">
    <location>
        <begin position="96"/>
        <end position="118"/>
    </location>
</feature>
<dbReference type="EMBL" id="JAUSUL010000005">
    <property type="protein sequence ID" value="MDQ0317540.1"/>
    <property type="molecule type" value="Genomic_DNA"/>
</dbReference>
<dbReference type="RefSeq" id="WP_306887459.1">
    <property type="nucleotide sequence ID" value="NZ_JAUSUL010000005.1"/>
</dbReference>
<dbReference type="CDD" id="cd16936">
    <property type="entry name" value="HATPase_RsbW-like"/>
    <property type="match status" value="1"/>
</dbReference>
<dbReference type="GO" id="GO:0004674">
    <property type="term" value="F:protein serine/threonine kinase activity"/>
    <property type="evidence" value="ECO:0007669"/>
    <property type="project" value="UniProtKB-KW"/>
</dbReference>